<dbReference type="Pfam" id="PF00078">
    <property type="entry name" value="RVT_1"/>
    <property type="match status" value="1"/>
</dbReference>
<proteinExistence type="predicted"/>
<protein>
    <recommendedName>
        <fullName evidence="1">Reverse transcriptase domain-containing protein</fullName>
    </recommendedName>
</protein>
<dbReference type="Gene3D" id="3.10.10.10">
    <property type="entry name" value="HIV Type 1 Reverse Transcriptase, subunit A, domain 1"/>
    <property type="match status" value="1"/>
</dbReference>
<dbReference type="PANTHER" id="PTHR33064:SF37">
    <property type="entry name" value="RIBONUCLEASE H"/>
    <property type="match status" value="1"/>
</dbReference>
<dbReference type="Proteomes" id="UP000681722">
    <property type="component" value="Unassembled WGS sequence"/>
</dbReference>
<dbReference type="Gene3D" id="3.30.70.270">
    <property type="match status" value="2"/>
</dbReference>
<evidence type="ECO:0000259" key="1">
    <source>
        <dbReference type="PROSITE" id="PS50878"/>
    </source>
</evidence>
<comment type="caution">
    <text evidence="2">The sequence shown here is derived from an EMBL/GenBank/DDBJ whole genome shotgun (WGS) entry which is preliminary data.</text>
</comment>
<organism evidence="2 3">
    <name type="scientific">Didymodactylos carnosus</name>
    <dbReference type="NCBI Taxonomy" id="1234261"/>
    <lineage>
        <taxon>Eukaryota</taxon>
        <taxon>Metazoa</taxon>
        <taxon>Spiralia</taxon>
        <taxon>Gnathifera</taxon>
        <taxon>Rotifera</taxon>
        <taxon>Eurotatoria</taxon>
        <taxon>Bdelloidea</taxon>
        <taxon>Philodinida</taxon>
        <taxon>Philodinidae</taxon>
        <taxon>Didymodactylos</taxon>
    </lineage>
</organism>
<dbReference type="InterPro" id="IPR043502">
    <property type="entry name" value="DNA/RNA_pol_sf"/>
</dbReference>
<dbReference type="InterPro" id="IPR051320">
    <property type="entry name" value="Viral_Replic_Matur_Polypro"/>
</dbReference>
<evidence type="ECO:0000313" key="2">
    <source>
        <dbReference type="EMBL" id="CAF4343755.1"/>
    </source>
</evidence>
<gene>
    <name evidence="2" type="ORF">SRO942_LOCUS36443</name>
</gene>
<dbReference type="AlphaFoldDB" id="A0A8S2UL25"/>
<dbReference type="InterPro" id="IPR000477">
    <property type="entry name" value="RT_dom"/>
</dbReference>
<sequence length="553" mass="63335">MNIDAGSKSISININNTTTTVSLDKNPENLRLPVRLINSVIISPYEEYSVNVSAGISKATVIFKPSFNLKQQIPLLMANSLINVHHHTITIPLYNPSPYPQYLSKGIILGTIRLSTDDPDFSTTPVIDHIEQQLSENLTVEEKIDHLIKHIHEKNQHSILKTALLNNKKPFDNSKPTVATTTLFHTINTKDNQSPPFDKQYPYYGEKKVALEKIIKELLAAGQISESHSQYKSPALLVSKSSGGHRLVMNYKRLNEITIKDGYDLPNMEETIQELDNGKNHYFSKLDLKSGFWQFPIDKKDRHKTAFSAFGKLYQWNVLPQGLKNAPPSFQRIMSKILEQCIGYSLVYLDDIIIYSKSFSEHCQHLQNVLNLLQQNNLQLNTIKCEIAKQEIDYLGHRISSDGIQPLNEKMQAILNLAEPKSLKQANEFVGSLAFYRKFIPAFARVAAPIHAVTNLTKANKHKFKWKYEQSHAFKQLKKLLVQKPLFLHFPDDSKPVILTTDFSINGISGVLQQEIEGQTRIYIIIVNYWINIKKIMTLWLVKHWLFFYRANE</sequence>
<dbReference type="OrthoDB" id="3268967at2759"/>
<accession>A0A8S2UL25</accession>
<name>A0A8S2UL25_9BILA</name>
<dbReference type="CDD" id="cd01647">
    <property type="entry name" value="RT_LTR"/>
    <property type="match status" value="1"/>
</dbReference>
<dbReference type="InterPro" id="IPR041577">
    <property type="entry name" value="RT_RNaseH_2"/>
</dbReference>
<feature type="domain" description="Reverse transcriptase" evidence="1">
    <location>
        <begin position="219"/>
        <end position="399"/>
    </location>
</feature>
<evidence type="ECO:0000313" key="3">
    <source>
        <dbReference type="Proteomes" id="UP000681722"/>
    </source>
</evidence>
<dbReference type="InterPro" id="IPR043128">
    <property type="entry name" value="Rev_trsase/Diguanyl_cyclase"/>
</dbReference>
<dbReference type="PROSITE" id="PS50878">
    <property type="entry name" value="RT_POL"/>
    <property type="match status" value="1"/>
</dbReference>
<dbReference type="SUPFAM" id="SSF56672">
    <property type="entry name" value="DNA/RNA polymerases"/>
    <property type="match status" value="1"/>
</dbReference>
<dbReference type="PANTHER" id="PTHR33064">
    <property type="entry name" value="POL PROTEIN"/>
    <property type="match status" value="1"/>
</dbReference>
<dbReference type="Pfam" id="PF17919">
    <property type="entry name" value="RT_RNaseH_2"/>
    <property type="match status" value="1"/>
</dbReference>
<dbReference type="FunFam" id="3.30.70.270:FF:000020">
    <property type="entry name" value="Transposon Tf2-6 polyprotein-like Protein"/>
    <property type="match status" value="1"/>
</dbReference>
<dbReference type="EMBL" id="CAJOBC010086420">
    <property type="protein sequence ID" value="CAF4343755.1"/>
    <property type="molecule type" value="Genomic_DNA"/>
</dbReference>
<reference evidence="2" key="1">
    <citation type="submission" date="2021-02" db="EMBL/GenBank/DDBJ databases">
        <authorList>
            <person name="Nowell W R."/>
        </authorList>
    </citation>
    <scope>NUCLEOTIDE SEQUENCE</scope>
</reference>